<accession>A0A0F9S8E5</accession>
<keyword evidence="2" id="KW-0479">Metal-binding</keyword>
<dbReference type="InterPro" id="IPR050669">
    <property type="entry name" value="Hemerythrin"/>
</dbReference>
<dbReference type="NCBIfam" id="TIGR02481">
    <property type="entry name" value="hemeryth_dom"/>
    <property type="match status" value="1"/>
</dbReference>
<dbReference type="SUPFAM" id="SSF47188">
    <property type="entry name" value="Hemerythrin-like"/>
    <property type="match status" value="1"/>
</dbReference>
<dbReference type="AlphaFoldDB" id="A0A0F9S8E5"/>
<dbReference type="PANTHER" id="PTHR37164:SF1">
    <property type="entry name" value="BACTERIOHEMERYTHRIN"/>
    <property type="match status" value="1"/>
</dbReference>
<reference evidence="4" key="1">
    <citation type="journal article" date="2015" name="Nature">
        <title>Complex archaea that bridge the gap between prokaryotes and eukaryotes.</title>
        <authorList>
            <person name="Spang A."/>
            <person name="Saw J.H."/>
            <person name="Jorgensen S.L."/>
            <person name="Zaremba-Niedzwiedzka K."/>
            <person name="Martijn J."/>
            <person name="Lind A.E."/>
            <person name="van Eijk R."/>
            <person name="Schleper C."/>
            <person name="Guy L."/>
            <person name="Ettema T.J."/>
        </authorList>
    </citation>
    <scope>NUCLEOTIDE SEQUENCE</scope>
</reference>
<dbReference type="CDD" id="cd12107">
    <property type="entry name" value="Hemerythrin"/>
    <property type="match status" value="1"/>
</dbReference>
<dbReference type="PANTHER" id="PTHR37164">
    <property type="entry name" value="BACTERIOHEMERYTHRIN"/>
    <property type="match status" value="1"/>
</dbReference>
<name>A0A0F9S8E5_9ZZZZ</name>
<gene>
    <name evidence="4" type="ORF">LCGC14_0484350</name>
</gene>
<proteinExistence type="inferred from homology"/>
<protein>
    <recommendedName>
        <fullName evidence="5">Hemerythrin-like domain-containing protein</fullName>
    </recommendedName>
</protein>
<evidence type="ECO:0000313" key="4">
    <source>
        <dbReference type="EMBL" id="KKN65185.1"/>
    </source>
</evidence>
<evidence type="ECO:0000256" key="3">
    <source>
        <dbReference type="ARBA" id="ARBA00023004"/>
    </source>
</evidence>
<comment type="similarity">
    <text evidence="1">Belongs to the hemerythrin family.</text>
</comment>
<dbReference type="InterPro" id="IPR012827">
    <property type="entry name" value="Hemerythrin_metal-bd"/>
</dbReference>
<dbReference type="EMBL" id="LAZR01000532">
    <property type="protein sequence ID" value="KKN65185.1"/>
    <property type="molecule type" value="Genomic_DNA"/>
</dbReference>
<dbReference type="InterPro" id="IPR035938">
    <property type="entry name" value="Hemerythrin-like_sf"/>
</dbReference>
<organism evidence="4">
    <name type="scientific">marine sediment metagenome</name>
    <dbReference type="NCBI Taxonomy" id="412755"/>
    <lineage>
        <taxon>unclassified sequences</taxon>
        <taxon>metagenomes</taxon>
        <taxon>ecological metagenomes</taxon>
    </lineage>
</organism>
<dbReference type="GO" id="GO:0046872">
    <property type="term" value="F:metal ion binding"/>
    <property type="evidence" value="ECO:0007669"/>
    <property type="project" value="UniProtKB-KW"/>
</dbReference>
<dbReference type="Gene3D" id="1.20.120.50">
    <property type="entry name" value="Hemerythrin-like"/>
    <property type="match status" value="1"/>
</dbReference>
<keyword evidence="3" id="KW-0408">Iron</keyword>
<comment type="caution">
    <text evidence="4">The sequence shown here is derived from an EMBL/GenBank/DDBJ whole genome shotgun (WGS) entry which is preliminary data.</text>
</comment>
<sequence length="140" mass="16675">MKKTLYIIWQESFEQDESIIDEQHHALLATINSLHYFLQQGHALEILMPTVKLLLSYLRFHNSTEEGILRAADYPHLDEYIKKNEKVIIEFKAICREALFNKEPDLVLRFLKKWWIAHLEMHDNIKLYISDASGQYCRVD</sequence>
<evidence type="ECO:0008006" key="5">
    <source>
        <dbReference type="Google" id="ProtNLM"/>
    </source>
</evidence>
<evidence type="ECO:0000256" key="2">
    <source>
        <dbReference type="ARBA" id="ARBA00022723"/>
    </source>
</evidence>
<evidence type="ECO:0000256" key="1">
    <source>
        <dbReference type="ARBA" id="ARBA00010587"/>
    </source>
</evidence>